<keyword evidence="1" id="KW-0677">Repeat</keyword>
<evidence type="ECO:0000256" key="1">
    <source>
        <dbReference type="ARBA" id="ARBA00022737"/>
    </source>
</evidence>
<evidence type="ECO:0000313" key="4">
    <source>
        <dbReference type="RefSeq" id="XP_010419460.1"/>
    </source>
</evidence>
<dbReference type="RefSeq" id="XP_010419460.1">
    <property type="nucleotide sequence ID" value="XM_010421158.1"/>
</dbReference>
<dbReference type="Proteomes" id="UP000694864">
    <property type="component" value="Chromosome 7"/>
</dbReference>
<evidence type="ECO:0000259" key="2">
    <source>
        <dbReference type="Pfam" id="PF23598"/>
    </source>
</evidence>
<dbReference type="PANTHER" id="PTHR47186:SF40">
    <property type="entry name" value="NB-ARC DOMAIN-CONTAINING PROTEIN"/>
    <property type="match status" value="1"/>
</dbReference>
<dbReference type="GeneID" id="104705185"/>
<dbReference type="InterPro" id="IPR055414">
    <property type="entry name" value="LRR_R13L4/SHOC2-like"/>
</dbReference>
<organism evidence="3 4">
    <name type="scientific">Camelina sativa</name>
    <name type="common">False flax</name>
    <name type="synonym">Myagrum sativum</name>
    <dbReference type="NCBI Taxonomy" id="90675"/>
    <lineage>
        <taxon>Eukaryota</taxon>
        <taxon>Viridiplantae</taxon>
        <taxon>Streptophyta</taxon>
        <taxon>Embryophyta</taxon>
        <taxon>Tracheophyta</taxon>
        <taxon>Spermatophyta</taxon>
        <taxon>Magnoliopsida</taxon>
        <taxon>eudicotyledons</taxon>
        <taxon>Gunneridae</taxon>
        <taxon>Pentapetalae</taxon>
        <taxon>rosids</taxon>
        <taxon>malvids</taxon>
        <taxon>Brassicales</taxon>
        <taxon>Brassicaceae</taxon>
        <taxon>Camelineae</taxon>
        <taxon>Camelina</taxon>
    </lineage>
</organism>
<accession>A0ABM0T1F6</accession>
<evidence type="ECO:0000313" key="3">
    <source>
        <dbReference type="Proteomes" id="UP000694864"/>
    </source>
</evidence>
<feature type="domain" description="Disease resistance R13L4/SHOC-2-like LRR" evidence="2">
    <location>
        <begin position="7"/>
        <end position="162"/>
    </location>
</feature>
<dbReference type="InterPro" id="IPR032675">
    <property type="entry name" value="LRR_dom_sf"/>
</dbReference>
<name>A0ABM0T1F6_CAMSA</name>
<gene>
    <name evidence="4" type="primary">LOC104705185</name>
</gene>
<dbReference type="Pfam" id="PF23598">
    <property type="entry name" value="LRR_14"/>
    <property type="match status" value="1"/>
</dbReference>
<dbReference type="SUPFAM" id="SSF52058">
    <property type="entry name" value="L domain-like"/>
    <property type="match status" value="1"/>
</dbReference>
<sequence length="331" mass="37477">MPRLVVLDLSHNKNLRELPDGLSQLVSLRYLNMSHTSIQCLPVGLQELKNLRHLDLEWTGKLSSIVGISALLSLKVLKLRGSKARENTKTVEELQVLEHLEVLTLEISYDSGLDQFLSSHKLMCCTQALEISGLQLESSHISRIASMDKVSKLVFEGCTLFEIKIDIIASSRSSKTVSPLQNPENVCFFSLSRIYLSSCKRLKELTWLMFAPNLTKLFVEGAYELEDIINKEKASVRDDDEPGLVLFRKLEIIHLANLPEVKNIYWRPLPFPCLTDIIVLDCPKLRKLPLNSKSGSGGENGLFIKYRDKGWIKGVEWEDEATKARFLTLIP</sequence>
<reference evidence="3" key="1">
    <citation type="journal article" date="2014" name="Nat. Commun.">
        <title>The emerging biofuel crop Camelina sativa retains a highly undifferentiated hexaploid genome structure.</title>
        <authorList>
            <person name="Kagale S."/>
            <person name="Koh C."/>
            <person name="Nixon J."/>
            <person name="Bollina V."/>
            <person name="Clarke W.E."/>
            <person name="Tuteja R."/>
            <person name="Spillane C."/>
            <person name="Robinson S.J."/>
            <person name="Links M.G."/>
            <person name="Clarke C."/>
            <person name="Higgins E.E."/>
            <person name="Huebert T."/>
            <person name="Sharpe A.G."/>
            <person name="Parkin I.A."/>
        </authorList>
    </citation>
    <scope>NUCLEOTIDE SEQUENCE [LARGE SCALE GENOMIC DNA]</scope>
    <source>
        <strain evidence="3">cv. DH55</strain>
    </source>
</reference>
<protein>
    <submittedName>
        <fullName evidence="4">Disease resistance protein At1g63350</fullName>
    </submittedName>
</protein>
<dbReference type="PANTHER" id="PTHR47186">
    <property type="entry name" value="LEUCINE-RICH REPEAT-CONTAINING PROTEIN 57"/>
    <property type="match status" value="1"/>
</dbReference>
<reference evidence="4" key="2">
    <citation type="submission" date="2025-08" db="UniProtKB">
        <authorList>
            <consortium name="RefSeq"/>
        </authorList>
    </citation>
    <scope>IDENTIFICATION</scope>
    <source>
        <tissue evidence="4">Leaf</tissue>
    </source>
</reference>
<keyword evidence="3" id="KW-1185">Reference proteome</keyword>
<dbReference type="Gene3D" id="3.80.10.10">
    <property type="entry name" value="Ribonuclease Inhibitor"/>
    <property type="match status" value="2"/>
</dbReference>
<proteinExistence type="predicted"/>